<sequence length="345" mass="37853">MATEPQSPIDDALLGKFLAGEASATEAERVRRWLTNPANQREYDRFVRIWTAAAQLTQPEPVNTEAAWQRVRTHMHQPASPVTQTARRPLPQPVRQTSWRSYGRVAAMLALAVLAGVSVWRYTRPNPADQPAALLSVATTSTARQFTLPDGSTVWLNRNSRLTYPATFADSSRTISLTGEAFFDVTHDPAHPFRVRAGNAVVRVLGTSFNVRSLGDSVQVAVRTGRVQLSAPRQAIVLTPNQQATYQRAADTIRRPVPLDANRLAYQTGRLSFVNTSLAEVVRLLHDVYGTDIRLDTPALSNCRLTADFNRESADAVLAVVAETLSLTVRRDGDTRVLTGAGCGQ</sequence>
<protein>
    <submittedName>
        <fullName evidence="3">DUF4974 domain-containing protein</fullName>
    </submittedName>
</protein>
<keyword evidence="4" id="KW-1185">Reference proteome</keyword>
<evidence type="ECO:0000313" key="3">
    <source>
        <dbReference type="EMBL" id="RYC71372.1"/>
    </source>
</evidence>
<evidence type="ECO:0000259" key="1">
    <source>
        <dbReference type="Pfam" id="PF04773"/>
    </source>
</evidence>
<dbReference type="Gene3D" id="2.60.120.1440">
    <property type="match status" value="1"/>
</dbReference>
<dbReference type="PANTHER" id="PTHR30273">
    <property type="entry name" value="PERIPLASMIC SIGNAL SENSOR AND SIGMA FACTOR ACTIVATOR FECR-RELATED"/>
    <property type="match status" value="1"/>
</dbReference>
<evidence type="ECO:0000259" key="2">
    <source>
        <dbReference type="Pfam" id="PF16344"/>
    </source>
</evidence>
<dbReference type="InterPro" id="IPR012373">
    <property type="entry name" value="Ferrdict_sens_TM"/>
</dbReference>
<dbReference type="PIRSF" id="PIRSF018266">
    <property type="entry name" value="FecR"/>
    <property type="match status" value="1"/>
</dbReference>
<organism evidence="3 4">
    <name type="scientific">Spirosoma sordidisoli</name>
    <dbReference type="NCBI Taxonomy" id="2502893"/>
    <lineage>
        <taxon>Bacteria</taxon>
        <taxon>Pseudomonadati</taxon>
        <taxon>Bacteroidota</taxon>
        <taxon>Cytophagia</taxon>
        <taxon>Cytophagales</taxon>
        <taxon>Cytophagaceae</taxon>
        <taxon>Spirosoma</taxon>
    </lineage>
</organism>
<dbReference type="Proteomes" id="UP000290407">
    <property type="component" value="Unassembled WGS sequence"/>
</dbReference>
<evidence type="ECO:0000313" key="4">
    <source>
        <dbReference type="Proteomes" id="UP000290407"/>
    </source>
</evidence>
<proteinExistence type="predicted"/>
<name>A0A4Q2UQV5_9BACT</name>
<feature type="domain" description="FecR protein" evidence="1">
    <location>
        <begin position="140"/>
        <end position="228"/>
    </location>
</feature>
<dbReference type="Pfam" id="PF16344">
    <property type="entry name" value="FecR_C"/>
    <property type="match status" value="1"/>
</dbReference>
<dbReference type="Gene3D" id="3.55.50.30">
    <property type="match status" value="1"/>
</dbReference>
<dbReference type="EMBL" id="SBLB01000001">
    <property type="protein sequence ID" value="RYC71372.1"/>
    <property type="molecule type" value="Genomic_DNA"/>
</dbReference>
<dbReference type="InterPro" id="IPR006860">
    <property type="entry name" value="FecR"/>
</dbReference>
<feature type="domain" description="Protein FecR C-terminal" evidence="2">
    <location>
        <begin position="270"/>
        <end position="335"/>
    </location>
</feature>
<dbReference type="Pfam" id="PF04773">
    <property type="entry name" value="FecR"/>
    <property type="match status" value="1"/>
</dbReference>
<dbReference type="InterPro" id="IPR032508">
    <property type="entry name" value="FecR_C"/>
</dbReference>
<gene>
    <name evidence="3" type="ORF">EQG79_04305</name>
</gene>
<reference evidence="3 4" key="1">
    <citation type="submission" date="2019-01" db="EMBL/GenBank/DDBJ databases">
        <title>Spirosoma flava sp. nov., a propanil-degrading bacterium isolated from herbicide-contaminated soil.</title>
        <authorList>
            <person name="Zhang L."/>
            <person name="Jiang J.-D."/>
        </authorList>
    </citation>
    <scope>NUCLEOTIDE SEQUENCE [LARGE SCALE GENOMIC DNA]</scope>
    <source>
        <strain evidence="3 4">TY50</strain>
    </source>
</reference>
<dbReference type="PANTHER" id="PTHR30273:SF2">
    <property type="entry name" value="PROTEIN FECR"/>
    <property type="match status" value="1"/>
</dbReference>
<comment type="caution">
    <text evidence="3">The sequence shown here is derived from an EMBL/GenBank/DDBJ whole genome shotgun (WGS) entry which is preliminary data.</text>
</comment>
<dbReference type="GO" id="GO:0016989">
    <property type="term" value="F:sigma factor antagonist activity"/>
    <property type="evidence" value="ECO:0007669"/>
    <property type="project" value="TreeGrafter"/>
</dbReference>
<dbReference type="AlphaFoldDB" id="A0A4Q2UQV5"/>
<accession>A0A4Q2UQV5</accession>
<dbReference type="RefSeq" id="WP_129600184.1">
    <property type="nucleotide sequence ID" value="NZ_SBLB01000001.1"/>
</dbReference>